<dbReference type="GO" id="GO:0005876">
    <property type="term" value="C:spindle microtubule"/>
    <property type="evidence" value="ECO:0007669"/>
    <property type="project" value="TreeGrafter"/>
</dbReference>
<keyword evidence="4" id="KW-0677">Repeat</keyword>
<dbReference type="Proteomes" id="UP000290218">
    <property type="component" value="Unassembled WGS sequence"/>
</dbReference>
<feature type="signal peptide" evidence="11">
    <location>
        <begin position="1"/>
        <end position="20"/>
    </location>
</feature>
<dbReference type="SUPFAM" id="SSF48452">
    <property type="entry name" value="TPR-like"/>
    <property type="match status" value="1"/>
</dbReference>
<dbReference type="GO" id="GO:0008017">
    <property type="term" value="F:microtubule binding"/>
    <property type="evidence" value="ECO:0007669"/>
    <property type="project" value="TreeGrafter"/>
</dbReference>
<evidence type="ECO:0000256" key="6">
    <source>
        <dbReference type="ARBA" id="ARBA00023212"/>
    </source>
</evidence>
<dbReference type="InterPro" id="IPR049039">
    <property type="entry name" value="RMD1-3_a_helical_rpt"/>
</dbReference>
<evidence type="ECO:0000256" key="3">
    <source>
        <dbReference type="ARBA" id="ARBA00022490"/>
    </source>
</evidence>
<accession>A0A4V1M650</accession>
<evidence type="ECO:0000256" key="2">
    <source>
        <dbReference type="ARBA" id="ARBA00011375"/>
    </source>
</evidence>
<evidence type="ECO:0000256" key="11">
    <source>
        <dbReference type="SAM" id="SignalP"/>
    </source>
</evidence>
<evidence type="ECO:0000256" key="8">
    <source>
        <dbReference type="ARBA" id="ARBA00041958"/>
    </source>
</evidence>
<feature type="coiled-coil region" evidence="9">
    <location>
        <begin position="22"/>
        <end position="79"/>
    </location>
</feature>
<feature type="region of interest" description="Disordered" evidence="10">
    <location>
        <begin position="226"/>
        <end position="249"/>
    </location>
</feature>
<proteinExistence type="predicted"/>
<evidence type="ECO:0000256" key="10">
    <source>
        <dbReference type="SAM" id="MobiDB-lite"/>
    </source>
</evidence>
<keyword evidence="6" id="KW-0206">Cytoskeleton</keyword>
<evidence type="ECO:0000256" key="1">
    <source>
        <dbReference type="ARBA" id="ARBA00004245"/>
    </source>
</evidence>
<sequence>MKLLRAGLLGSLLAATVAAADVDALLREAQAAEARLDSRRALELFLQADAAKPDDAFILQKIARQYSDLTTEQAAVEEKKRYAQTALDYALRAVARDPQNPVNVLSLAVCHGKLAVYSDTRTKVRYSRLVKEEAERALTLDPNYAWAHHILGRWHHEVASLGVTARWAVRLFYGGLPDASPEEAIRHLERAVELEPGELNHHLELGFAYAAAKRQSDAERAWQRGLAMPDRGRHDTAAKQRVRNALEPL</sequence>
<dbReference type="PANTHER" id="PTHR16056">
    <property type="entry name" value="REGULATOR OF MICROTUBULE DYNAMICS PROTEIN"/>
    <property type="match status" value="1"/>
</dbReference>
<keyword evidence="3" id="KW-0963">Cytoplasm</keyword>
<evidence type="ECO:0000256" key="7">
    <source>
        <dbReference type="ARBA" id="ARBA00039966"/>
    </source>
</evidence>
<dbReference type="GO" id="GO:0005737">
    <property type="term" value="C:cytoplasm"/>
    <property type="evidence" value="ECO:0007669"/>
    <property type="project" value="TreeGrafter"/>
</dbReference>
<keyword evidence="9" id="KW-0175">Coiled coil</keyword>
<dbReference type="RefSeq" id="WP_129049818.1">
    <property type="nucleotide sequence ID" value="NZ_SDHX01000002.1"/>
</dbReference>
<keyword evidence="5" id="KW-0802">TPR repeat</keyword>
<protein>
    <recommendedName>
        <fullName evidence="7">Regulator of microtubule dynamics protein 1</fullName>
    </recommendedName>
    <alternativeName>
        <fullName evidence="8">Protein FAM82B</fullName>
    </alternativeName>
</protein>
<dbReference type="Pfam" id="PF21033">
    <property type="entry name" value="RMD1-3"/>
    <property type="match status" value="1"/>
</dbReference>
<gene>
    <name evidence="12" type="ORF">ESB00_19065</name>
</gene>
<comment type="subcellular location">
    <subcellularLocation>
        <location evidence="1">Cytoplasm</location>
        <location evidence="1">Cytoskeleton</location>
    </subcellularLocation>
</comment>
<dbReference type="Gene3D" id="1.25.40.10">
    <property type="entry name" value="Tetratricopeptide repeat domain"/>
    <property type="match status" value="1"/>
</dbReference>
<dbReference type="AlphaFoldDB" id="A0A4V1M650"/>
<dbReference type="PANTHER" id="PTHR16056:SF16">
    <property type="entry name" value="REGULATOR OF MICROTUBULE DYNAMICS PROTEIN 1"/>
    <property type="match status" value="1"/>
</dbReference>
<feature type="chain" id="PRO_5020650845" description="Regulator of microtubule dynamics protein 1" evidence="11">
    <location>
        <begin position="21"/>
        <end position="249"/>
    </location>
</feature>
<comment type="caution">
    <text evidence="12">The sequence shown here is derived from an EMBL/GenBank/DDBJ whole genome shotgun (WGS) entry which is preliminary data.</text>
</comment>
<dbReference type="GO" id="GO:0097431">
    <property type="term" value="C:mitotic spindle pole"/>
    <property type="evidence" value="ECO:0007669"/>
    <property type="project" value="TreeGrafter"/>
</dbReference>
<comment type="subunit">
    <text evidence="2">Interacts with microtubules.</text>
</comment>
<evidence type="ECO:0000256" key="5">
    <source>
        <dbReference type="ARBA" id="ARBA00022803"/>
    </source>
</evidence>
<organism evidence="12 13">
    <name type="scientific">Oleiharenicola lentus</name>
    <dbReference type="NCBI Taxonomy" id="2508720"/>
    <lineage>
        <taxon>Bacteria</taxon>
        <taxon>Pseudomonadati</taxon>
        <taxon>Verrucomicrobiota</taxon>
        <taxon>Opitutia</taxon>
        <taxon>Opitutales</taxon>
        <taxon>Opitutaceae</taxon>
        <taxon>Oleiharenicola</taxon>
    </lineage>
</organism>
<keyword evidence="11" id="KW-0732">Signal</keyword>
<evidence type="ECO:0000256" key="4">
    <source>
        <dbReference type="ARBA" id="ARBA00022737"/>
    </source>
</evidence>
<dbReference type="InterPro" id="IPR011990">
    <property type="entry name" value="TPR-like_helical_dom_sf"/>
</dbReference>
<dbReference type="EMBL" id="SDHX01000002">
    <property type="protein sequence ID" value="RXK53786.1"/>
    <property type="molecule type" value="Genomic_DNA"/>
</dbReference>
<reference evidence="12 13" key="1">
    <citation type="submission" date="2019-01" db="EMBL/GenBank/DDBJ databases">
        <title>Lacunisphaera sp. strain TWA-58.</title>
        <authorList>
            <person name="Chen W.-M."/>
        </authorList>
    </citation>
    <scope>NUCLEOTIDE SEQUENCE [LARGE SCALE GENOMIC DNA]</scope>
    <source>
        <strain evidence="12 13">TWA-58</strain>
    </source>
</reference>
<name>A0A4V1M650_9BACT</name>
<keyword evidence="13" id="KW-1185">Reference proteome</keyword>
<evidence type="ECO:0000313" key="13">
    <source>
        <dbReference type="Proteomes" id="UP000290218"/>
    </source>
</evidence>
<evidence type="ECO:0000256" key="9">
    <source>
        <dbReference type="SAM" id="Coils"/>
    </source>
</evidence>
<evidence type="ECO:0000313" key="12">
    <source>
        <dbReference type="EMBL" id="RXK53786.1"/>
    </source>
</evidence>
<dbReference type="OrthoDB" id="185431at2"/>